<sequence>MAPTKKLQHANVRPNLSKAEASQLLAPNWNFEDGSLTPRKLVGLRGLDRHMAWDSQYSSPFISFFSDWNVAVRRRKWIMANGGAEVVILAVWAKDLVKLYDAHRIAFALGYRAFPRKGPRRLLYHHQHEYLHFGPLLAGGSHIIALFDDWSMAGAAGFDKKFWHPHPFADVREWLRYHSILRTDLLPRQDSIEGGHDEGRRRVVIALPRYF</sequence>
<feature type="domain" description="DUF7587" evidence="1">
    <location>
        <begin position="47"/>
        <end position="134"/>
    </location>
</feature>
<accession>A0AAI8VUL3</accession>
<evidence type="ECO:0000259" key="1">
    <source>
        <dbReference type="Pfam" id="PF24494"/>
    </source>
</evidence>
<dbReference type="AlphaFoldDB" id="A0AAI8VUL3"/>
<name>A0AAI8VUL3_9PEZI</name>
<dbReference type="EMBL" id="CAUWAG010000018">
    <property type="protein sequence ID" value="CAJ2511020.1"/>
    <property type="molecule type" value="Genomic_DNA"/>
</dbReference>
<dbReference type="Pfam" id="PF24494">
    <property type="entry name" value="DUF7587"/>
    <property type="match status" value="1"/>
</dbReference>
<protein>
    <submittedName>
        <fullName evidence="2">Uu.00g066450.m01.CDS01</fullName>
    </submittedName>
</protein>
<keyword evidence="3" id="KW-1185">Reference proteome</keyword>
<reference evidence="2" key="1">
    <citation type="submission" date="2023-10" db="EMBL/GenBank/DDBJ databases">
        <authorList>
            <person name="Hackl T."/>
        </authorList>
    </citation>
    <scope>NUCLEOTIDE SEQUENCE</scope>
</reference>
<evidence type="ECO:0000313" key="3">
    <source>
        <dbReference type="Proteomes" id="UP001295740"/>
    </source>
</evidence>
<dbReference type="Proteomes" id="UP001295740">
    <property type="component" value="Unassembled WGS sequence"/>
</dbReference>
<evidence type="ECO:0000313" key="2">
    <source>
        <dbReference type="EMBL" id="CAJ2511020.1"/>
    </source>
</evidence>
<comment type="caution">
    <text evidence="2">The sequence shown here is derived from an EMBL/GenBank/DDBJ whole genome shotgun (WGS) entry which is preliminary data.</text>
</comment>
<dbReference type="InterPro" id="IPR056009">
    <property type="entry name" value="DUF7587"/>
</dbReference>
<proteinExistence type="predicted"/>
<organism evidence="2 3">
    <name type="scientific">Anthostomella pinea</name>
    <dbReference type="NCBI Taxonomy" id="933095"/>
    <lineage>
        <taxon>Eukaryota</taxon>
        <taxon>Fungi</taxon>
        <taxon>Dikarya</taxon>
        <taxon>Ascomycota</taxon>
        <taxon>Pezizomycotina</taxon>
        <taxon>Sordariomycetes</taxon>
        <taxon>Xylariomycetidae</taxon>
        <taxon>Xylariales</taxon>
        <taxon>Xylariaceae</taxon>
        <taxon>Anthostomella</taxon>
    </lineage>
</organism>
<gene>
    <name evidence="2" type="ORF">KHLLAP_LOCUS11488</name>
</gene>